<dbReference type="Pfam" id="PF03466">
    <property type="entry name" value="LysR_substrate"/>
    <property type="match status" value="1"/>
</dbReference>
<dbReference type="InterPro" id="IPR036390">
    <property type="entry name" value="WH_DNA-bd_sf"/>
</dbReference>
<dbReference type="InterPro" id="IPR005119">
    <property type="entry name" value="LysR_subst-bd"/>
</dbReference>
<dbReference type="Pfam" id="PF00126">
    <property type="entry name" value="HTH_1"/>
    <property type="match status" value="1"/>
</dbReference>
<keyword evidence="2" id="KW-0805">Transcription regulation</keyword>
<dbReference type="EMBL" id="JAGWCR010000011">
    <property type="protein sequence ID" value="MBS3651028.1"/>
    <property type="molecule type" value="Genomic_DNA"/>
</dbReference>
<dbReference type="InterPro" id="IPR000847">
    <property type="entry name" value="LysR_HTH_N"/>
</dbReference>
<dbReference type="CDD" id="cd05466">
    <property type="entry name" value="PBP2_LTTR_substrate"/>
    <property type="match status" value="1"/>
</dbReference>
<dbReference type="Gene3D" id="1.10.10.10">
    <property type="entry name" value="Winged helix-like DNA-binding domain superfamily/Winged helix DNA-binding domain"/>
    <property type="match status" value="1"/>
</dbReference>
<reference evidence="6" key="1">
    <citation type="submission" date="2021-04" db="EMBL/GenBank/DDBJ databases">
        <title>Pseudaminobacter soli sp. nov., isolated from paddy soil contaminated by heavy metals.</title>
        <authorList>
            <person name="Zhang K."/>
        </authorList>
    </citation>
    <scope>NUCLEOTIDE SEQUENCE</scope>
    <source>
        <strain evidence="6">19-2017</strain>
    </source>
</reference>
<dbReference type="AlphaFoldDB" id="A0A942E0U9"/>
<dbReference type="GO" id="GO:0000976">
    <property type="term" value="F:transcription cis-regulatory region binding"/>
    <property type="evidence" value="ECO:0007669"/>
    <property type="project" value="TreeGrafter"/>
</dbReference>
<dbReference type="RefSeq" id="WP_188256572.1">
    <property type="nucleotide sequence ID" value="NZ_JABVCF010000011.1"/>
</dbReference>
<evidence type="ECO:0000256" key="3">
    <source>
        <dbReference type="ARBA" id="ARBA00023125"/>
    </source>
</evidence>
<dbReference type="GO" id="GO:0003700">
    <property type="term" value="F:DNA-binding transcription factor activity"/>
    <property type="evidence" value="ECO:0007669"/>
    <property type="project" value="InterPro"/>
</dbReference>
<dbReference type="PANTHER" id="PTHR30126:SF77">
    <property type="entry name" value="TRANSCRIPTIONAL REGULATORY PROTEIN"/>
    <property type="match status" value="1"/>
</dbReference>
<keyword evidence="3" id="KW-0238">DNA-binding</keyword>
<dbReference type="PRINTS" id="PR00039">
    <property type="entry name" value="HTHLYSR"/>
</dbReference>
<dbReference type="Proteomes" id="UP000680348">
    <property type="component" value="Unassembled WGS sequence"/>
</dbReference>
<evidence type="ECO:0000256" key="2">
    <source>
        <dbReference type="ARBA" id="ARBA00023015"/>
    </source>
</evidence>
<dbReference type="SUPFAM" id="SSF46785">
    <property type="entry name" value="Winged helix' DNA-binding domain"/>
    <property type="match status" value="1"/>
</dbReference>
<evidence type="ECO:0000256" key="1">
    <source>
        <dbReference type="ARBA" id="ARBA00009437"/>
    </source>
</evidence>
<evidence type="ECO:0000313" key="7">
    <source>
        <dbReference type="Proteomes" id="UP000680348"/>
    </source>
</evidence>
<sequence length="295" mass="32630">MNQRQIETFFWAARLGSFAAAAARLNATQSTVSMRIQELESRLGTLLFDRSGRTARLTAQGALLLPMAEDVVLATDRMVRAAAQKREIAGYVRLGVAEVVALTWLTELVRRIRAEHPLIRLELEITLSHLIEEKLYAGTLDMAFATCEMPPSRFLSTPLHEVAFSWMCSPDLPGIPEVLTPQSLCNLPTIGTSREWQFRGSTLTWLTTNSVHFRDLTICNSFRTAAMMATAGLGLAYLPERLYEAEVAKGTLRRLRCEPTTEPLQILVIRPLAMSEPAHIAIETAALGAVSPPVN</sequence>
<comment type="similarity">
    <text evidence="1">Belongs to the LysR transcriptional regulatory family.</text>
</comment>
<evidence type="ECO:0000259" key="5">
    <source>
        <dbReference type="PROSITE" id="PS50931"/>
    </source>
</evidence>
<dbReference type="Gene3D" id="3.40.190.10">
    <property type="entry name" value="Periplasmic binding protein-like II"/>
    <property type="match status" value="2"/>
</dbReference>
<accession>A0A942E0U9</accession>
<protein>
    <submittedName>
        <fullName evidence="6">LysR family transcriptional regulator</fullName>
    </submittedName>
</protein>
<feature type="domain" description="HTH lysR-type" evidence="5">
    <location>
        <begin position="1"/>
        <end position="58"/>
    </location>
</feature>
<keyword evidence="4" id="KW-0804">Transcription</keyword>
<keyword evidence="7" id="KW-1185">Reference proteome</keyword>
<gene>
    <name evidence="6" type="ORF">KEU06_20670</name>
</gene>
<dbReference type="PROSITE" id="PS50931">
    <property type="entry name" value="HTH_LYSR"/>
    <property type="match status" value="1"/>
</dbReference>
<organism evidence="6 7">
    <name type="scientific">Pseudaminobacter soli</name>
    <name type="common">ex Zhang et al. 2022</name>
    <dbReference type="NCBI Taxonomy" id="2831468"/>
    <lineage>
        <taxon>Bacteria</taxon>
        <taxon>Pseudomonadati</taxon>
        <taxon>Pseudomonadota</taxon>
        <taxon>Alphaproteobacteria</taxon>
        <taxon>Hyphomicrobiales</taxon>
        <taxon>Phyllobacteriaceae</taxon>
        <taxon>Pseudaminobacter</taxon>
    </lineage>
</organism>
<dbReference type="InterPro" id="IPR036388">
    <property type="entry name" value="WH-like_DNA-bd_sf"/>
</dbReference>
<name>A0A942E0U9_9HYPH</name>
<evidence type="ECO:0000313" key="6">
    <source>
        <dbReference type="EMBL" id="MBS3651028.1"/>
    </source>
</evidence>
<evidence type="ECO:0000256" key="4">
    <source>
        <dbReference type="ARBA" id="ARBA00023163"/>
    </source>
</evidence>
<comment type="caution">
    <text evidence="6">The sequence shown here is derived from an EMBL/GenBank/DDBJ whole genome shotgun (WGS) entry which is preliminary data.</text>
</comment>
<proteinExistence type="inferred from homology"/>
<dbReference type="SUPFAM" id="SSF53850">
    <property type="entry name" value="Periplasmic binding protein-like II"/>
    <property type="match status" value="1"/>
</dbReference>
<dbReference type="PANTHER" id="PTHR30126">
    <property type="entry name" value="HTH-TYPE TRANSCRIPTIONAL REGULATOR"/>
    <property type="match status" value="1"/>
</dbReference>